<dbReference type="InterPro" id="IPR027939">
    <property type="entry name" value="NMT1/THI5"/>
</dbReference>
<dbReference type="OrthoDB" id="5348911at2"/>
<dbReference type="SUPFAM" id="SSF53850">
    <property type="entry name" value="Periplasmic binding protein-like II"/>
    <property type="match status" value="1"/>
</dbReference>
<feature type="chain" id="PRO_5011571406" evidence="1">
    <location>
        <begin position="21"/>
        <end position="311"/>
    </location>
</feature>
<reference evidence="3 4" key="1">
    <citation type="submission" date="2016-10" db="EMBL/GenBank/DDBJ databases">
        <authorList>
            <person name="de Groot N.N."/>
        </authorList>
    </citation>
    <scope>NUCLEOTIDE SEQUENCE [LARGE SCALE GENOMIC DNA]</scope>
    <source>
        <strain evidence="3 4">A52C2</strain>
    </source>
</reference>
<keyword evidence="1" id="KW-0732">Signal</keyword>
<accession>A0A1H9L8T2</accession>
<dbReference type="AlphaFoldDB" id="A0A1H9L8T2"/>
<evidence type="ECO:0000256" key="1">
    <source>
        <dbReference type="SAM" id="SignalP"/>
    </source>
</evidence>
<dbReference type="InterPro" id="IPR015168">
    <property type="entry name" value="SsuA/THI5"/>
</dbReference>
<evidence type="ECO:0000313" key="3">
    <source>
        <dbReference type="EMBL" id="SER07413.1"/>
    </source>
</evidence>
<gene>
    <name evidence="3" type="ORF">SAMN05216548_1112</name>
</gene>
<feature type="domain" description="SsuA/THI5-like" evidence="2">
    <location>
        <begin position="33"/>
        <end position="245"/>
    </location>
</feature>
<dbReference type="Gene3D" id="3.40.190.10">
    <property type="entry name" value="Periplasmic binding protein-like II"/>
    <property type="match status" value="2"/>
</dbReference>
<keyword evidence="4" id="KW-1185">Reference proteome</keyword>
<dbReference type="RefSeq" id="WP_092497641.1">
    <property type="nucleotide sequence ID" value="NZ_FOFG01000011.1"/>
</dbReference>
<dbReference type="Proteomes" id="UP000199647">
    <property type="component" value="Unassembled WGS sequence"/>
</dbReference>
<evidence type="ECO:0000313" key="4">
    <source>
        <dbReference type="Proteomes" id="UP000199647"/>
    </source>
</evidence>
<name>A0A1H9L8T2_9HYPH</name>
<dbReference type="Pfam" id="PF09084">
    <property type="entry name" value="NMT1"/>
    <property type="match status" value="1"/>
</dbReference>
<dbReference type="STRING" id="1855383.SAMN05216548_1112"/>
<protein>
    <submittedName>
        <fullName evidence="3">Putative hydroxymethylpyrimidine transport system substrate-binding protein</fullName>
    </submittedName>
</protein>
<sequence>MLRLCLALALFFSAVAPAAAADKLTLLLDWFVNPEHAPLVVAQEKGYFAEQNLDVTLVPPSDPSAPPRLLAAGQGDIAITYQPNLYLQVAEGLPVVRFGTLVDTPLNTVMALENGPIRTLADLKGKTVGYSIGGFEDILLKRMLETVGLSLSDVRLVDVNFALTPALLAGRVDAVVGAYRNFEATELALQGKPARAFYPEEHGVPPFDEVIFIARKDELQDDRLRRFLAAVEKADLFIANHPDEAFALFTKSHPDLANELNRRAYADTWPRLSKSPAGLDVARYERFGQFMKDEGLIKQAPPVADYAVALH</sequence>
<dbReference type="EMBL" id="FOFG01000011">
    <property type="protein sequence ID" value="SER07413.1"/>
    <property type="molecule type" value="Genomic_DNA"/>
</dbReference>
<proteinExistence type="predicted"/>
<feature type="signal peptide" evidence="1">
    <location>
        <begin position="1"/>
        <end position="20"/>
    </location>
</feature>
<dbReference type="GO" id="GO:0009228">
    <property type="term" value="P:thiamine biosynthetic process"/>
    <property type="evidence" value="ECO:0007669"/>
    <property type="project" value="InterPro"/>
</dbReference>
<evidence type="ECO:0000259" key="2">
    <source>
        <dbReference type="Pfam" id="PF09084"/>
    </source>
</evidence>
<dbReference type="PANTHER" id="PTHR31528:SF3">
    <property type="entry name" value="THIAMINE BIOSYNTHESIS PROTEIN HI_0357-RELATED"/>
    <property type="match status" value="1"/>
</dbReference>
<dbReference type="PANTHER" id="PTHR31528">
    <property type="entry name" value="4-AMINO-5-HYDROXYMETHYL-2-METHYLPYRIMIDINE PHOSPHATE SYNTHASE THI11-RELATED"/>
    <property type="match status" value="1"/>
</dbReference>
<organism evidence="3 4">
    <name type="scientific">Faunimonas pinastri</name>
    <dbReference type="NCBI Taxonomy" id="1855383"/>
    <lineage>
        <taxon>Bacteria</taxon>
        <taxon>Pseudomonadati</taxon>
        <taxon>Pseudomonadota</taxon>
        <taxon>Alphaproteobacteria</taxon>
        <taxon>Hyphomicrobiales</taxon>
        <taxon>Afifellaceae</taxon>
        <taxon>Faunimonas</taxon>
    </lineage>
</organism>